<dbReference type="OrthoDB" id="8353117at2759"/>
<keyword evidence="4" id="KW-1185">Reference proteome</keyword>
<dbReference type="AlphaFoldDB" id="A0A8X6KRW4"/>
<feature type="transmembrane region" description="Helical" evidence="2">
    <location>
        <begin position="146"/>
        <end position="166"/>
    </location>
</feature>
<sequence>MFTVDTVSRIIYTKSSPSHSGTIHLRELGNILNKRATQQATVVTAKTTTAKDENSKEVHEQVSICESSEEAQNDSTTVEPTSVNRETNKQEPNSLESPSSAEPYFDATDEKDKPLTQQRQAILAGVVGAVLLVSCVALYIMKMPVVAVVVGIVGLVCIGFALYNIINPNTKLEKVKSVEQPVIQFPLNPTYAQKTSSKFQIS</sequence>
<feature type="transmembrane region" description="Helical" evidence="2">
    <location>
        <begin position="121"/>
        <end position="140"/>
    </location>
</feature>
<proteinExistence type="predicted"/>
<accession>A0A8X6KRW4</accession>
<feature type="region of interest" description="Disordered" evidence="1">
    <location>
        <begin position="63"/>
        <end position="107"/>
    </location>
</feature>
<keyword evidence="2" id="KW-0472">Membrane</keyword>
<organism evidence="3 4">
    <name type="scientific">Trichonephila clavata</name>
    <name type="common">Joro spider</name>
    <name type="synonym">Nephila clavata</name>
    <dbReference type="NCBI Taxonomy" id="2740835"/>
    <lineage>
        <taxon>Eukaryota</taxon>
        <taxon>Metazoa</taxon>
        <taxon>Ecdysozoa</taxon>
        <taxon>Arthropoda</taxon>
        <taxon>Chelicerata</taxon>
        <taxon>Arachnida</taxon>
        <taxon>Araneae</taxon>
        <taxon>Araneomorphae</taxon>
        <taxon>Entelegynae</taxon>
        <taxon>Araneoidea</taxon>
        <taxon>Nephilidae</taxon>
        <taxon>Trichonephila</taxon>
    </lineage>
</organism>
<feature type="compositionally biased region" description="Polar residues" evidence="1">
    <location>
        <begin position="73"/>
        <end position="100"/>
    </location>
</feature>
<comment type="caution">
    <text evidence="3">The sequence shown here is derived from an EMBL/GenBank/DDBJ whole genome shotgun (WGS) entry which is preliminary data.</text>
</comment>
<evidence type="ECO:0000256" key="1">
    <source>
        <dbReference type="SAM" id="MobiDB-lite"/>
    </source>
</evidence>
<evidence type="ECO:0000313" key="4">
    <source>
        <dbReference type="Proteomes" id="UP000887116"/>
    </source>
</evidence>
<reference evidence="3" key="1">
    <citation type="submission" date="2020-07" db="EMBL/GenBank/DDBJ databases">
        <title>Multicomponent nature underlies the extraordinary mechanical properties of spider dragline silk.</title>
        <authorList>
            <person name="Kono N."/>
            <person name="Nakamura H."/>
            <person name="Mori M."/>
            <person name="Yoshida Y."/>
            <person name="Ohtoshi R."/>
            <person name="Malay A.D."/>
            <person name="Moran D.A.P."/>
            <person name="Tomita M."/>
            <person name="Numata K."/>
            <person name="Arakawa K."/>
        </authorList>
    </citation>
    <scope>NUCLEOTIDE SEQUENCE</scope>
</reference>
<evidence type="ECO:0000313" key="3">
    <source>
        <dbReference type="EMBL" id="GFQ82026.1"/>
    </source>
</evidence>
<protein>
    <submittedName>
        <fullName evidence="3">Uncharacterized protein</fullName>
    </submittedName>
</protein>
<keyword evidence="2" id="KW-1133">Transmembrane helix</keyword>
<evidence type="ECO:0000256" key="2">
    <source>
        <dbReference type="SAM" id="Phobius"/>
    </source>
</evidence>
<name>A0A8X6KRW4_TRICU</name>
<keyword evidence="2" id="KW-0812">Transmembrane</keyword>
<dbReference type="Proteomes" id="UP000887116">
    <property type="component" value="Unassembled WGS sequence"/>
</dbReference>
<dbReference type="EMBL" id="BMAO01012528">
    <property type="protein sequence ID" value="GFQ82026.1"/>
    <property type="molecule type" value="Genomic_DNA"/>
</dbReference>
<gene>
    <name evidence="3" type="primary">Wxf_03222</name>
    <name evidence="3" type="ORF">TNCT_519411</name>
</gene>